<reference evidence="1" key="2">
    <citation type="journal article" date="2015" name="Data Brief">
        <title>Shoot transcriptome of the giant reed, Arundo donax.</title>
        <authorList>
            <person name="Barrero R.A."/>
            <person name="Guerrero F.D."/>
            <person name="Moolhuijzen P."/>
            <person name="Goolsby J.A."/>
            <person name="Tidwell J."/>
            <person name="Bellgard S.E."/>
            <person name="Bellgard M.I."/>
        </authorList>
    </citation>
    <scope>NUCLEOTIDE SEQUENCE</scope>
    <source>
        <tissue evidence="1">Shoot tissue taken approximately 20 cm above the soil surface</tissue>
    </source>
</reference>
<organism evidence="1">
    <name type="scientific">Arundo donax</name>
    <name type="common">Giant reed</name>
    <name type="synonym">Donax arundinaceus</name>
    <dbReference type="NCBI Taxonomy" id="35708"/>
    <lineage>
        <taxon>Eukaryota</taxon>
        <taxon>Viridiplantae</taxon>
        <taxon>Streptophyta</taxon>
        <taxon>Embryophyta</taxon>
        <taxon>Tracheophyta</taxon>
        <taxon>Spermatophyta</taxon>
        <taxon>Magnoliopsida</taxon>
        <taxon>Liliopsida</taxon>
        <taxon>Poales</taxon>
        <taxon>Poaceae</taxon>
        <taxon>PACMAD clade</taxon>
        <taxon>Arundinoideae</taxon>
        <taxon>Arundineae</taxon>
        <taxon>Arundo</taxon>
    </lineage>
</organism>
<reference evidence="1" key="1">
    <citation type="submission" date="2014-09" db="EMBL/GenBank/DDBJ databases">
        <authorList>
            <person name="Magalhaes I.L.F."/>
            <person name="Oliveira U."/>
            <person name="Santos F.R."/>
            <person name="Vidigal T.H.D.A."/>
            <person name="Brescovit A.D."/>
            <person name="Santos A.J."/>
        </authorList>
    </citation>
    <scope>NUCLEOTIDE SEQUENCE</scope>
    <source>
        <tissue evidence="1">Shoot tissue taken approximately 20 cm above the soil surface</tissue>
    </source>
</reference>
<dbReference type="EMBL" id="GBRH01214605">
    <property type="protein sequence ID" value="JAD83290.1"/>
    <property type="molecule type" value="Transcribed_RNA"/>
</dbReference>
<protein>
    <submittedName>
        <fullName evidence="1">Uncharacterized protein</fullName>
    </submittedName>
</protein>
<name>A0A0A9DCA8_ARUDO</name>
<sequence>MHCYLGEIELKRPYLSTFIDNVALSITFPLLQYVPCFVNVLCAMLISNSDIHNIFFNLYQHYNAKHCGNPAAKCCYTLFATLV</sequence>
<dbReference type="AlphaFoldDB" id="A0A0A9DCA8"/>
<evidence type="ECO:0000313" key="1">
    <source>
        <dbReference type="EMBL" id="JAD83290.1"/>
    </source>
</evidence>
<proteinExistence type="predicted"/>
<accession>A0A0A9DCA8</accession>